<sequence>KMDDSHKGSPSPANDKDSVPMLRPRALKQNNSDTESDSESSQRTGSFSESETQPVARDSPPRTRSHQRQNSNTDNNKNVPNDIKRTGAMLTSLLSSSNEGENGVRREIRERPTESTNTRNKDGEGLQPLHAADVRLPALSMGSFLRQNPPQPATNSLPPSTQLNELHMRGPMPPQRVDMQLNRPSVPWPPTRPQLEPEGTGNKRSNSPPRTQYPTPTLSVQPPREEYDYPTYQPPEALVGQRIAKTFAGHGRFVGQVVKFNPQTELFTVVYADGDTEELTRENTMNLLIEDKRIHGSSKPREQAPPQAQPMLRKPEVMQQGAPAPIAQPNAPSTSGYKLSISDRELDILTSLFEKHAWPLLAEHGWTSEMHGASYFFYPPWAGKSTREPEYFNSVLDAMKYISMHADLMRLCFPPEIQSTILSIFDQNKSAPNGPGKRQLDNDTPLHSKRTKPDSPPSTGMPRGAPTTMLNRPGYYDHPQQQQQQQQQQPPQQHPMHGGHPYDYQAADNGMNRSALPASTGRYPARMEEEHEFHHRMASTGPLPSTNRSYPSPSGRQASPRYAMGSSTAVAPSSRPQMFHENYSFDRSRAPPPGYLMPSPRHHVALDGGVPRGVPSGSRMAPPPGYTESPRETRLGTPNGAPSSGMRARIMYPPGSAPPQSGPPSNVRDPSPTLHGRYAPTQPSNPRGPIPRANMISMSDLDKSTPMSSRLQPPPPQSTDNRMRMFPGESGGPGNSYPSISSNRMPPQREWEERAPGYPDQGGFRREERSLYPPQSERYAMPPPPSDANGYYDRAPPSGLGAQRYPPGAFPPPPGNPVLGANSSNQETREYQYSRRM</sequence>
<keyword evidence="4" id="KW-1185">Reference proteome</keyword>
<feature type="non-terminal residue" evidence="3">
    <location>
        <position position="1"/>
    </location>
</feature>
<feature type="compositionally biased region" description="Polar residues" evidence="1">
    <location>
        <begin position="542"/>
        <end position="557"/>
    </location>
</feature>
<feature type="compositionally biased region" description="Low complexity" evidence="1">
    <location>
        <begin position="479"/>
        <end position="491"/>
    </location>
</feature>
<feature type="region of interest" description="Disordered" evidence="1">
    <location>
        <begin position="143"/>
        <end position="224"/>
    </location>
</feature>
<comment type="caution">
    <text evidence="3">The sequence shown here is derived from an EMBL/GenBank/DDBJ whole genome shotgun (WGS) entry which is preliminary data.</text>
</comment>
<feature type="compositionally biased region" description="Basic and acidic residues" evidence="1">
    <location>
        <begin position="525"/>
        <end position="535"/>
    </location>
</feature>
<dbReference type="InterPro" id="IPR047365">
    <property type="entry name" value="Tudor_AtPTM-like"/>
</dbReference>
<dbReference type="PANTHER" id="PTHR37384:SF1">
    <property type="entry name" value="OS01G0835600 PROTEIN"/>
    <property type="match status" value="1"/>
</dbReference>
<accession>A0A1V9ZQV2</accession>
<dbReference type="PANTHER" id="PTHR37384">
    <property type="entry name" value="OS01G0835600 PROTEIN"/>
    <property type="match status" value="1"/>
</dbReference>
<proteinExistence type="predicted"/>
<dbReference type="Pfam" id="PF21743">
    <property type="entry name" value="PTM_DIR17_Tudor"/>
    <property type="match status" value="1"/>
</dbReference>
<feature type="compositionally biased region" description="Low complexity" evidence="1">
    <location>
        <begin position="29"/>
        <end position="44"/>
    </location>
</feature>
<feature type="region of interest" description="Disordered" evidence="1">
    <location>
        <begin position="428"/>
        <end position="837"/>
    </location>
</feature>
<evidence type="ECO:0000259" key="2">
    <source>
        <dbReference type="Pfam" id="PF21743"/>
    </source>
</evidence>
<organism evidence="3 4">
    <name type="scientific">Thraustotheca clavata</name>
    <dbReference type="NCBI Taxonomy" id="74557"/>
    <lineage>
        <taxon>Eukaryota</taxon>
        <taxon>Sar</taxon>
        <taxon>Stramenopiles</taxon>
        <taxon>Oomycota</taxon>
        <taxon>Saprolegniomycetes</taxon>
        <taxon>Saprolegniales</taxon>
        <taxon>Achlyaceae</taxon>
        <taxon>Thraustotheca</taxon>
    </lineage>
</organism>
<feature type="compositionally biased region" description="Polar residues" evidence="1">
    <location>
        <begin position="202"/>
        <end position="220"/>
    </location>
</feature>
<protein>
    <recommendedName>
        <fullName evidence="2">PTM/DIR17-like Tudor domain-containing protein</fullName>
    </recommendedName>
</protein>
<dbReference type="Proteomes" id="UP000243217">
    <property type="component" value="Unassembled WGS sequence"/>
</dbReference>
<dbReference type="EMBL" id="JNBS01001708">
    <property type="protein sequence ID" value="OQS00359.1"/>
    <property type="molecule type" value="Genomic_DNA"/>
</dbReference>
<name>A0A1V9ZQV2_9STRA</name>
<feature type="compositionally biased region" description="Polar residues" evidence="1">
    <location>
        <begin position="565"/>
        <end position="576"/>
    </location>
</feature>
<reference evidence="3 4" key="1">
    <citation type="journal article" date="2014" name="Genome Biol. Evol.">
        <title>The secreted proteins of Achlya hypogyna and Thraustotheca clavata identify the ancestral oomycete secretome and reveal gene acquisitions by horizontal gene transfer.</title>
        <authorList>
            <person name="Misner I."/>
            <person name="Blouin N."/>
            <person name="Leonard G."/>
            <person name="Richards T.A."/>
            <person name="Lane C.E."/>
        </authorList>
    </citation>
    <scope>NUCLEOTIDE SEQUENCE [LARGE SCALE GENOMIC DNA]</scope>
    <source>
        <strain evidence="3 4">ATCC 34112</strain>
    </source>
</reference>
<evidence type="ECO:0000313" key="3">
    <source>
        <dbReference type="EMBL" id="OQS00359.1"/>
    </source>
</evidence>
<feature type="domain" description="PTM/DIR17-like Tudor" evidence="2">
    <location>
        <begin position="240"/>
        <end position="282"/>
    </location>
</feature>
<evidence type="ECO:0000256" key="1">
    <source>
        <dbReference type="SAM" id="MobiDB-lite"/>
    </source>
</evidence>
<feature type="region of interest" description="Disordered" evidence="1">
    <location>
        <begin position="1"/>
        <end position="128"/>
    </location>
</feature>
<dbReference type="AlphaFoldDB" id="A0A1V9ZQV2"/>
<feature type="compositionally biased region" description="Polar residues" evidence="1">
    <location>
        <begin position="736"/>
        <end position="745"/>
    </location>
</feature>
<gene>
    <name evidence="3" type="ORF">THRCLA_21694</name>
</gene>
<dbReference type="OrthoDB" id="168165at2759"/>
<feature type="compositionally biased region" description="Basic and acidic residues" evidence="1">
    <location>
        <begin position="827"/>
        <end position="837"/>
    </location>
</feature>
<feature type="compositionally biased region" description="Polar residues" evidence="1">
    <location>
        <begin position="145"/>
        <end position="164"/>
    </location>
</feature>
<feature type="compositionally biased region" description="Basic and acidic residues" evidence="1">
    <location>
        <begin position="102"/>
        <end position="124"/>
    </location>
</feature>
<evidence type="ECO:0000313" key="4">
    <source>
        <dbReference type="Proteomes" id="UP000243217"/>
    </source>
</evidence>
<feature type="compositionally biased region" description="Polar residues" evidence="1">
    <location>
        <begin position="68"/>
        <end position="79"/>
    </location>
</feature>